<gene>
    <name evidence="1" type="ORF">VAMP_54n69</name>
</gene>
<accession>A0ABS5QL85</accession>
<dbReference type="Proteomes" id="UP000680365">
    <property type="component" value="Unassembled WGS sequence"/>
</dbReference>
<keyword evidence="2" id="KW-1185">Reference proteome</keyword>
<proteinExistence type="predicted"/>
<evidence type="ECO:0000313" key="2">
    <source>
        <dbReference type="Proteomes" id="UP000680365"/>
    </source>
</evidence>
<dbReference type="EMBL" id="JAEDAM010000027">
    <property type="protein sequence ID" value="MBS8121975.1"/>
    <property type="molecule type" value="Genomic_DNA"/>
</dbReference>
<evidence type="ECO:0000313" key="1">
    <source>
        <dbReference type="EMBL" id="MBS8121975.1"/>
    </source>
</evidence>
<organism evidence="1 2">
    <name type="scientific">Candidatus Vampirococcus lugosii</name>
    <dbReference type="NCBI Taxonomy" id="2789015"/>
    <lineage>
        <taxon>Bacteria</taxon>
        <taxon>Candidatus Absconditibacteriota</taxon>
        <taxon>Vampirococcus</taxon>
    </lineage>
</organism>
<sequence length="1723" mass="197738">MSNIEINTDSLENNNESLEIEQEQDVSEILNDFELDVRRELIEGETKGNLERLGQEIDSRSTFDLALELINDDKEKILNEQDSVKLESFNMFVGWNIMGSIFKKIMQDNIDPYNEIVDIEEFSKQINLLNISNTQDLQNYINKNNISLTNREIQVLDFLVQDNTVFSQEYNEKNFGKIWDGMKSVMPDFALKYNEGVRSGWDDLSEQELNFLDNISEKGGDIFSEMKDVGVEGVFEKDNWQNKTLSTGLVAGGLLAGGALALKGLSKLFGNKKGGGDGKKLGFLGMLKWGGILGVGGYLLYNWFNKDGKLNSSENYGSGFERNVKSFEQLNESDRKKYNKFSLGVDFYYKSAYGDDFSDGMKNNDMLGEYEWENEKNGLDYSGVYPYALDKRYKNIDQILSEGSFFLETFNVSKEIFKQNLLGWGVNKLKKYFEPFAGILSKIDGFTTDIFLLPDTEFEKKFKNFLDKEDFVDQIREIFRKNIKIISYLNSRIDYLKYEIIKQNLLENDPDFENKSETEKEFLIMEKIDDEKFMENKVKPALDLFLNSKILNANEILNNYGILDSGINENLQERLQEVDDWYEEILFEGEKGNYQIDDILSNFESWDNLDDLDKQYLNELSENLGEDIDNFGEREFLEALFGPYYYSFNSENINLRELLQTIGYDEFVGPWKKVLETFGEGKNPTKKDIENLKQVVDDFYIFQKEIIIGVDNLVEIREDGNLVVKAGFIIKQFGREISSFIDLSFKGEFKDGFFQLSAGTLLTSIWIANRTPLVKIASKPISGFIFSPINLIKNPILRKIPAGFAHYGLYPKNDFGKARLLYDFARGRLSLEKSTDIWNNIRGITGGKLTKATFLQQAFGDGLTPQQYNSIANIWENKYLRKQILSDKPSILRDFVSLQKIPDDIKINISEKLSRSINSIQDLSGNKKMFLNKFIKYYNGDLDSLNNILRNINTIGFDNLDNNQINKFAKSIARSSKGLSSTQINEIINSIINEINNGNKINFNSYIRTYRSSFLNSPTLIKSVSPELSSSKLSRVKSPLVGTLTPEELKDLELKVEKIKSGNIEFKQKLIQAKNNPSLSLDEKRLLQNQIDSIDDLINNTTVQSLREIKQNPSILRTVDGVYDGLHESTKVFSRTVSKMKDIIKSRPRITAGGVLTVLDVVLITYFHNVGMDSAKEMEAINPDLSIELEKTQNLSTTVSALTSAGALGAAVFIPGVGWAIGATTLISIAGWGLHEISIGQYSNTVDFYNRNFENYIGMSSAKIKQSIISAVSGIEGINPSLGFNVADMIKDEKYFEEKGEATLNDAIKALIHQEEIYNYTDAFIGFDWNLDNPNEEKIRLWDKEPRHARKLTQEEREYVRQRREEFYSIVNKRFEYIKNNNLLADLSKNIEYNNGIGYIEEILTMSRYVSNENEDEVKINELKENGNYEVLNKIFINNDKLNVELLCETYIKVIKGYNLGLFSDYEENLEYFIEYYNYKSKNIHPGILNSIISRYESNINVDNIDFGRLSNFLENLNFDKISNWDEIPEEEISLSEKYGISNKVGQNVLYFIARDVYSYIGENDLDSLKLFFSSDNRKNYGIYWSGNAWLVYQSGFRFNNLVLQYPYEDNNQDPYSYAFNEAESINPDYGEGFLEKLYEAFDNTNFINPDHNSGRDNINEEKKDKILTIINEERDLINGKDDIEQEINNFVKSNSGSGKIQIPSDLIIKGLRVGIDINSWYG</sequence>
<name>A0ABS5QL85_9BACT</name>
<comment type="caution">
    <text evidence="1">The sequence shown here is derived from an EMBL/GenBank/DDBJ whole genome shotgun (WGS) entry which is preliminary data.</text>
</comment>
<dbReference type="RefSeq" id="WP_213348997.1">
    <property type="nucleotide sequence ID" value="NZ_JAEDAM010000027.1"/>
</dbReference>
<reference evidence="1 2" key="1">
    <citation type="journal article" date="2021" name="Nat. Commun.">
        <title>Reductive evolution and unique predatory mode in the CPR bacterium Vampirococcus lugosii.</title>
        <authorList>
            <person name="Moreira D."/>
            <person name="Zivanovic Y."/>
            <person name="Lopez-Archilla A.I."/>
            <person name="Iniesto M."/>
            <person name="Lopez-Garcia P."/>
        </authorList>
    </citation>
    <scope>NUCLEOTIDE SEQUENCE [LARGE SCALE GENOMIC DNA]</scope>
    <source>
        <strain evidence="1">Chiprana</strain>
    </source>
</reference>
<protein>
    <submittedName>
        <fullName evidence="1">Uncharacterized protein</fullName>
    </submittedName>
</protein>